<proteinExistence type="inferred from homology"/>
<dbReference type="GO" id="GO:0012505">
    <property type="term" value="C:endomembrane system"/>
    <property type="evidence" value="ECO:0007669"/>
    <property type="project" value="UniProtKB-SubCell"/>
</dbReference>
<dbReference type="InterPro" id="IPR007365">
    <property type="entry name" value="TFR-like_dimer_dom"/>
</dbReference>
<feature type="domain" description="Transferrin receptor-like dimerisation" evidence="10">
    <location>
        <begin position="352"/>
        <end position="406"/>
    </location>
</feature>
<evidence type="ECO:0000259" key="10">
    <source>
        <dbReference type="Pfam" id="PF04253"/>
    </source>
</evidence>
<comment type="similarity">
    <text evidence="1">Belongs to the peptidase M28 family. M28B subfamily.</text>
</comment>
<gene>
    <name evidence="12" type="ORF">M8C21_008739</name>
</gene>
<comment type="catalytic activity">
    <reaction evidence="7">
        <text>Release of an unsubstituted, C-terminal glutamyl residue, typically from Ac-Asp-Glu or folylpoly-gamma-glutamates.</text>
        <dbReference type="EC" id="3.4.17.21"/>
    </reaction>
</comment>
<dbReference type="EMBL" id="JAMZMK010001688">
    <property type="protein sequence ID" value="KAI7755190.1"/>
    <property type="molecule type" value="Genomic_DNA"/>
</dbReference>
<dbReference type="InterPro" id="IPR007484">
    <property type="entry name" value="Peptidase_M28"/>
</dbReference>
<dbReference type="InterPro" id="IPR039373">
    <property type="entry name" value="Peptidase_M28B"/>
</dbReference>
<protein>
    <recommendedName>
        <fullName evidence="9">glutamate carboxypeptidase II</fullName>
        <ecNumber evidence="9">3.4.17.21</ecNumber>
    </recommendedName>
</protein>
<dbReference type="PANTHER" id="PTHR10404:SF46">
    <property type="entry name" value="VACUOLAR PROTEIN SORTING-ASSOCIATED PROTEIN 70"/>
    <property type="match status" value="1"/>
</dbReference>
<dbReference type="Gene3D" id="3.50.30.30">
    <property type="match status" value="1"/>
</dbReference>
<evidence type="ECO:0000256" key="8">
    <source>
        <dbReference type="ARBA" id="ARBA00060399"/>
    </source>
</evidence>
<evidence type="ECO:0000259" key="11">
    <source>
        <dbReference type="Pfam" id="PF04389"/>
    </source>
</evidence>
<evidence type="ECO:0000313" key="12">
    <source>
        <dbReference type="EMBL" id="KAI7755190.1"/>
    </source>
</evidence>
<evidence type="ECO:0000256" key="6">
    <source>
        <dbReference type="ARBA" id="ARBA00023180"/>
    </source>
</evidence>
<keyword evidence="3" id="KW-0735">Signal-anchor</keyword>
<keyword evidence="6" id="KW-0325">Glycoprotein</keyword>
<evidence type="ECO:0000256" key="2">
    <source>
        <dbReference type="ARBA" id="ARBA00022692"/>
    </source>
</evidence>
<evidence type="ECO:0000256" key="3">
    <source>
        <dbReference type="ARBA" id="ARBA00022968"/>
    </source>
</evidence>
<keyword evidence="13" id="KW-1185">Reference proteome</keyword>
<organism evidence="12 13">
    <name type="scientific">Ambrosia artemisiifolia</name>
    <name type="common">Common ragweed</name>
    <dbReference type="NCBI Taxonomy" id="4212"/>
    <lineage>
        <taxon>Eukaryota</taxon>
        <taxon>Viridiplantae</taxon>
        <taxon>Streptophyta</taxon>
        <taxon>Embryophyta</taxon>
        <taxon>Tracheophyta</taxon>
        <taxon>Spermatophyta</taxon>
        <taxon>Magnoliopsida</taxon>
        <taxon>eudicotyledons</taxon>
        <taxon>Gunneridae</taxon>
        <taxon>Pentapetalae</taxon>
        <taxon>asterids</taxon>
        <taxon>campanulids</taxon>
        <taxon>Asterales</taxon>
        <taxon>Asteraceae</taxon>
        <taxon>Asteroideae</taxon>
        <taxon>Heliantheae alliance</taxon>
        <taxon>Heliantheae</taxon>
        <taxon>Ambrosia</taxon>
    </lineage>
</organism>
<accession>A0AAD5D8V8</accession>
<comment type="caution">
    <text evidence="12">The sequence shown here is derived from an EMBL/GenBank/DDBJ whole genome shotgun (WGS) entry which is preliminary data.</text>
</comment>
<dbReference type="AlphaFoldDB" id="A0AAD5D8V8"/>
<keyword evidence="2" id="KW-0812">Transmembrane</keyword>
<dbReference type="FunFam" id="3.40.630.10:FF:000164">
    <property type="entry name" value="Os01g0740650 protein"/>
    <property type="match status" value="1"/>
</dbReference>
<dbReference type="GO" id="GO:0004181">
    <property type="term" value="F:metallocarboxypeptidase activity"/>
    <property type="evidence" value="ECO:0007669"/>
    <property type="project" value="UniProtKB-EC"/>
</dbReference>
<dbReference type="Pfam" id="PF04389">
    <property type="entry name" value="Peptidase_M28"/>
    <property type="match status" value="1"/>
</dbReference>
<dbReference type="EC" id="3.4.17.21" evidence="9"/>
<dbReference type="Proteomes" id="UP001206925">
    <property type="component" value="Unassembled WGS sequence"/>
</dbReference>
<dbReference type="Pfam" id="PF04253">
    <property type="entry name" value="TFR_dimer"/>
    <property type="match status" value="1"/>
</dbReference>
<evidence type="ECO:0000256" key="9">
    <source>
        <dbReference type="ARBA" id="ARBA00066561"/>
    </source>
</evidence>
<evidence type="ECO:0000256" key="7">
    <source>
        <dbReference type="ARBA" id="ARBA00052003"/>
    </source>
</evidence>
<evidence type="ECO:0000256" key="4">
    <source>
        <dbReference type="ARBA" id="ARBA00022989"/>
    </source>
</evidence>
<feature type="domain" description="Peptidase M28" evidence="11">
    <location>
        <begin position="80"/>
        <end position="266"/>
    </location>
</feature>
<evidence type="ECO:0000256" key="1">
    <source>
        <dbReference type="ARBA" id="ARBA00005634"/>
    </source>
</evidence>
<sequence>MEGCERLSEDEVERAGDVPLIPSLPISGADGEEILRWIGGVVAEDEWQGDVDAPVYRIGPGPGIIKLSYSAKQVISTIQNVIGIIEGTEEPDRFVILGNHRDAWTFGAVDPNSGTAALLEVAERFEKLRKEGWKPRRTIIFCNWDAEEYGLIGSTEWVEENREMLASKVVAYLNVDIAVAGAGFQASATPQLDQLIIEVTKQVEDPDNSSQTVYDAWVKTTKYPKIGRLGGGGSDYAAFVQHIGVPSTDISFGNGYPVYHSMYDDFVWMSKFGDPMFRRHVAAASIWGLVALQLADEEILPFNYSSYVNELQKSAEDLETELSDKSISLIPLFKSIEKMKNAAVRINDEVKIYAPSKHNDYGSKCFPGIDDAVENANKLDTKDSWHSVQHEIWRVSRAITQASLVLHGELT</sequence>
<dbReference type="CDD" id="cd08022">
    <property type="entry name" value="M28_PSMA_like"/>
    <property type="match status" value="1"/>
</dbReference>
<dbReference type="PANTHER" id="PTHR10404">
    <property type="entry name" value="N-ACETYLATED-ALPHA-LINKED ACIDIC DIPEPTIDASE"/>
    <property type="match status" value="1"/>
</dbReference>
<dbReference type="SUPFAM" id="SSF52025">
    <property type="entry name" value="PA domain"/>
    <property type="match status" value="1"/>
</dbReference>
<comment type="subcellular location">
    <subcellularLocation>
        <location evidence="8">Endomembrane system</location>
        <topology evidence="8">Single-pass type II membrane protein</topology>
    </subcellularLocation>
</comment>
<dbReference type="InterPro" id="IPR036757">
    <property type="entry name" value="TFR-like_dimer_dom_sf"/>
</dbReference>
<evidence type="ECO:0000256" key="5">
    <source>
        <dbReference type="ARBA" id="ARBA00023136"/>
    </source>
</evidence>
<keyword evidence="4" id="KW-1133">Transmembrane helix</keyword>
<dbReference type="SUPFAM" id="SSF47672">
    <property type="entry name" value="Transferrin receptor-like dimerisation domain"/>
    <property type="match status" value="1"/>
</dbReference>
<dbReference type="InterPro" id="IPR046450">
    <property type="entry name" value="PA_dom_sf"/>
</dbReference>
<reference evidence="12" key="1">
    <citation type="submission" date="2022-06" db="EMBL/GenBank/DDBJ databases">
        <title>Uncovering the hologenomic basis of an extraordinary plant invasion.</title>
        <authorList>
            <person name="Bieker V.C."/>
            <person name="Martin M.D."/>
            <person name="Gilbert T."/>
            <person name="Hodgins K."/>
            <person name="Battlay P."/>
            <person name="Petersen B."/>
            <person name="Wilson J."/>
        </authorList>
    </citation>
    <scope>NUCLEOTIDE SEQUENCE</scope>
    <source>
        <strain evidence="12">AA19_3_7</strain>
        <tissue evidence="12">Leaf</tissue>
    </source>
</reference>
<name>A0AAD5D8V8_AMBAR</name>
<dbReference type="Gene3D" id="1.20.930.40">
    <property type="entry name" value="Transferrin receptor-like, dimerisation domain"/>
    <property type="match status" value="1"/>
</dbReference>
<dbReference type="SUPFAM" id="SSF53187">
    <property type="entry name" value="Zn-dependent exopeptidases"/>
    <property type="match status" value="1"/>
</dbReference>
<keyword evidence="5" id="KW-0472">Membrane</keyword>
<evidence type="ECO:0000313" key="13">
    <source>
        <dbReference type="Proteomes" id="UP001206925"/>
    </source>
</evidence>
<dbReference type="Gene3D" id="3.40.630.10">
    <property type="entry name" value="Zn peptidases"/>
    <property type="match status" value="1"/>
</dbReference>